<dbReference type="HAMAP" id="MF_01807">
    <property type="entry name" value="Recomb_XerD"/>
    <property type="match status" value="1"/>
</dbReference>
<keyword evidence="9 11" id="KW-0233">DNA recombination</keyword>
<dbReference type="PANTHER" id="PTHR30349">
    <property type="entry name" value="PHAGE INTEGRASE-RELATED"/>
    <property type="match status" value="1"/>
</dbReference>
<evidence type="ECO:0000256" key="10">
    <source>
        <dbReference type="ARBA" id="ARBA00023306"/>
    </source>
</evidence>
<dbReference type="Pfam" id="PF00589">
    <property type="entry name" value="Phage_integrase"/>
    <property type="match status" value="1"/>
</dbReference>
<dbReference type="PROSITE" id="PS51900">
    <property type="entry name" value="CB"/>
    <property type="match status" value="1"/>
</dbReference>
<feature type="active site" evidence="11">
    <location>
        <position position="255"/>
    </location>
</feature>
<comment type="function">
    <text evidence="11">Site-specific tyrosine recombinase, which acts by catalyzing the cutting and rejoining of the recombining DNA molecules. The XerC-XerD complex is essential to convert dimers of the bacterial chromosome into monomers to permit their segregation at cell division. It also contributes to the segregational stability of plasmids.</text>
</comment>
<dbReference type="GO" id="GO:0005737">
    <property type="term" value="C:cytoplasm"/>
    <property type="evidence" value="ECO:0007669"/>
    <property type="project" value="UniProtKB-SubCell"/>
</dbReference>
<dbReference type="AlphaFoldDB" id="A0A1I4RPI2"/>
<proteinExistence type="inferred from homology"/>
<dbReference type="HAMAP" id="MF_01808">
    <property type="entry name" value="Recomb_XerC_XerD"/>
    <property type="match status" value="1"/>
</dbReference>
<feature type="domain" description="Core-binding (CB)" evidence="13">
    <location>
        <begin position="3"/>
        <end position="88"/>
    </location>
</feature>
<dbReference type="InterPro" id="IPR050090">
    <property type="entry name" value="Tyrosine_recombinase_XerCD"/>
</dbReference>
<evidence type="ECO:0000313" key="15">
    <source>
        <dbReference type="Proteomes" id="UP000233491"/>
    </source>
</evidence>
<keyword evidence="6 11" id="KW-0159">Chromosome partition</keyword>
<feature type="active site" evidence="11">
    <location>
        <position position="159"/>
    </location>
</feature>
<dbReference type="NCBIfam" id="NF001399">
    <property type="entry name" value="PRK00283.1"/>
    <property type="match status" value="1"/>
</dbReference>
<dbReference type="InterPro" id="IPR023009">
    <property type="entry name" value="Tyrosine_recombinase_XerC/XerD"/>
</dbReference>
<dbReference type="Pfam" id="PF02899">
    <property type="entry name" value="Phage_int_SAM_1"/>
    <property type="match status" value="1"/>
</dbReference>
<dbReference type="PANTHER" id="PTHR30349:SF90">
    <property type="entry name" value="TYROSINE RECOMBINASE XERD"/>
    <property type="match status" value="1"/>
</dbReference>
<dbReference type="InterPro" id="IPR013762">
    <property type="entry name" value="Integrase-like_cat_sf"/>
</dbReference>
<feature type="active site" evidence="11">
    <location>
        <position position="281"/>
    </location>
</feature>
<evidence type="ECO:0000256" key="3">
    <source>
        <dbReference type="ARBA" id="ARBA00015810"/>
    </source>
</evidence>
<evidence type="ECO:0000259" key="13">
    <source>
        <dbReference type="PROSITE" id="PS51900"/>
    </source>
</evidence>
<dbReference type="InterPro" id="IPR002104">
    <property type="entry name" value="Integrase_catalytic"/>
</dbReference>
<reference evidence="14 15" key="1">
    <citation type="submission" date="2017-12" db="EMBL/GenBank/DDBJ databases">
        <title>Anaerobic carbon monoxide metabolism by Pleomorphomonas carboxyditropha sp. nov., a new mesophilic hydrogenogenic carboxidotroph.</title>
        <authorList>
            <person name="Esquivel-Elizondo S."/>
            <person name="Krajmalnik-Brown R."/>
        </authorList>
    </citation>
    <scope>NUCLEOTIDE SEQUENCE [LARGE SCALE GENOMIC DNA]</scope>
    <source>
        <strain evidence="14 15">R5-392</strain>
    </source>
</reference>
<feature type="domain" description="Tyr recombinase" evidence="12">
    <location>
        <begin position="109"/>
        <end position="303"/>
    </location>
</feature>
<evidence type="ECO:0000256" key="2">
    <source>
        <dbReference type="ARBA" id="ARBA00010450"/>
    </source>
</evidence>
<dbReference type="OrthoDB" id="9801717at2"/>
<dbReference type="Gene3D" id="1.10.443.10">
    <property type="entry name" value="Intergrase catalytic core"/>
    <property type="match status" value="1"/>
</dbReference>
<dbReference type="GO" id="GO:0051301">
    <property type="term" value="P:cell division"/>
    <property type="evidence" value="ECO:0007669"/>
    <property type="project" value="UniProtKB-KW"/>
</dbReference>
<feature type="active site" description="O-(3'-phospho-DNA)-tyrosine intermediate" evidence="11">
    <location>
        <position position="290"/>
    </location>
</feature>
<organism evidence="14 15">
    <name type="scientific">Pleomorphomonas diazotrophica</name>
    <dbReference type="NCBI Taxonomy" id="1166257"/>
    <lineage>
        <taxon>Bacteria</taxon>
        <taxon>Pseudomonadati</taxon>
        <taxon>Pseudomonadota</taxon>
        <taxon>Alphaproteobacteria</taxon>
        <taxon>Hyphomicrobiales</taxon>
        <taxon>Pleomorphomonadaceae</taxon>
        <taxon>Pleomorphomonas</taxon>
    </lineage>
</organism>
<evidence type="ECO:0000256" key="6">
    <source>
        <dbReference type="ARBA" id="ARBA00022829"/>
    </source>
</evidence>
<dbReference type="Proteomes" id="UP000233491">
    <property type="component" value="Unassembled WGS sequence"/>
</dbReference>
<dbReference type="InterPro" id="IPR044068">
    <property type="entry name" value="CB"/>
</dbReference>
<dbReference type="RefSeq" id="WP_101290542.1">
    <property type="nucleotide sequence ID" value="NZ_FOUQ01000002.1"/>
</dbReference>
<dbReference type="SUPFAM" id="SSF56349">
    <property type="entry name" value="DNA breaking-rejoining enzymes"/>
    <property type="match status" value="1"/>
</dbReference>
<comment type="subunit">
    <text evidence="11">Forms a cyclic heterotetrameric complex composed of two molecules of XerC and two molecules of XerD.</text>
</comment>
<evidence type="ECO:0000256" key="5">
    <source>
        <dbReference type="ARBA" id="ARBA00022618"/>
    </source>
</evidence>
<evidence type="ECO:0000256" key="4">
    <source>
        <dbReference type="ARBA" id="ARBA00022490"/>
    </source>
</evidence>
<evidence type="ECO:0000256" key="7">
    <source>
        <dbReference type="ARBA" id="ARBA00022908"/>
    </source>
</evidence>
<evidence type="ECO:0000256" key="1">
    <source>
        <dbReference type="ARBA" id="ARBA00004496"/>
    </source>
</evidence>
<keyword evidence="7 11" id="KW-0229">DNA integration</keyword>
<protein>
    <recommendedName>
        <fullName evidence="3 11">Tyrosine recombinase XerD</fullName>
    </recommendedName>
</protein>
<accession>A0A1I4RPI2</accession>
<feature type="active site" evidence="11">
    <location>
        <position position="258"/>
    </location>
</feature>
<comment type="subcellular location">
    <subcellularLocation>
        <location evidence="1 11">Cytoplasm</location>
    </subcellularLocation>
</comment>
<evidence type="ECO:0000313" key="14">
    <source>
        <dbReference type="EMBL" id="PKR88141.1"/>
    </source>
</evidence>
<keyword evidence="15" id="KW-1185">Reference proteome</keyword>
<evidence type="ECO:0000256" key="9">
    <source>
        <dbReference type="ARBA" id="ARBA00023172"/>
    </source>
</evidence>
<keyword evidence="5 11" id="KW-0132">Cell division</keyword>
<name>A0A1I4RPI2_9HYPH</name>
<feature type="active site" evidence="11">
    <location>
        <position position="183"/>
    </location>
</feature>
<evidence type="ECO:0000259" key="12">
    <source>
        <dbReference type="PROSITE" id="PS51898"/>
    </source>
</evidence>
<dbReference type="Gene3D" id="1.10.150.130">
    <property type="match status" value="1"/>
</dbReference>
<keyword evidence="10 11" id="KW-0131">Cell cycle</keyword>
<comment type="caution">
    <text evidence="14">The sequence shown here is derived from an EMBL/GenBank/DDBJ whole genome shotgun (WGS) entry which is preliminary data.</text>
</comment>
<dbReference type="InterPro" id="IPR011010">
    <property type="entry name" value="DNA_brk_join_enz"/>
</dbReference>
<dbReference type="GO" id="GO:0006313">
    <property type="term" value="P:DNA transposition"/>
    <property type="evidence" value="ECO:0007669"/>
    <property type="project" value="UniProtKB-UniRule"/>
</dbReference>
<dbReference type="InterPro" id="IPR010998">
    <property type="entry name" value="Integrase_recombinase_N"/>
</dbReference>
<comment type="similarity">
    <text evidence="2 11">Belongs to the 'phage' integrase family. XerD subfamily.</text>
</comment>
<dbReference type="PROSITE" id="PS51898">
    <property type="entry name" value="TYR_RECOMBINASE"/>
    <property type="match status" value="1"/>
</dbReference>
<dbReference type="InterPro" id="IPR004107">
    <property type="entry name" value="Integrase_SAM-like_N"/>
</dbReference>
<keyword evidence="4 11" id="KW-0963">Cytoplasm</keyword>
<gene>
    <name evidence="11" type="primary">xerD</name>
    <name evidence="14" type="ORF">CXZ10_16970</name>
</gene>
<keyword evidence="8 11" id="KW-0238">DNA-binding</keyword>
<dbReference type="GO" id="GO:0009037">
    <property type="term" value="F:tyrosine-based site-specific recombinase activity"/>
    <property type="evidence" value="ECO:0007669"/>
    <property type="project" value="UniProtKB-UniRule"/>
</dbReference>
<dbReference type="InterPro" id="IPR011932">
    <property type="entry name" value="Recomb_XerD"/>
</dbReference>
<evidence type="ECO:0000256" key="11">
    <source>
        <dbReference type="HAMAP-Rule" id="MF_01807"/>
    </source>
</evidence>
<dbReference type="GO" id="GO:0007059">
    <property type="term" value="P:chromosome segregation"/>
    <property type="evidence" value="ECO:0007669"/>
    <property type="project" value="UniProtKB-UniRule"/>
</dbReference>
<dbReference type="EMBL" id="PJNW01000014">
    <property type="protein sequence ID" value="PKR88141.1"/>
    <property type="molecule type" value="Genomic_DNA"/>
</dbReference>
<evidence type="ECO:0000256" key="8">
    <source>
        <dbReference type="ARBA" id="ARBA00023125"/>
    </source>
</evidence>
<dbReference type="GO" id="GO:0003677">
    <property type="term" value="F:DNA binding"/>
    <property type="evidence" value="ECO:0007669"/>
    <property type="project" value="UniProtKB-UniRule"/>
</dbReference>
<sequence>MTVGDATLVETYLEAASIEDAASDNTLIAYRADLDLYLGFLASRGRSLLDAATEDVEDFVAGLAAEGYAAATQARRLSAVRQLHKFLYAEGRRADDPTARVDRPRTRRPLPKVLTVDEVGRLMDATAAAAAEPIEDQAEALRRARFWAMLETLYASGLRVSELVGLPAGAIREGAAAMTVRGKGSKDRLVPIGEAARAAVISYRRLLKASGRHAGSPFLFPASSETGHVTRQSFARDLKDAAARQGLSPDKVSPHVLRHAFASHLLQNGADLRIVQELLGHADIGTTEIYTHVLEHRLAALVADHHPLSER</sequence>